<organism evidence="1 2">
    <name type="scientific">Diversispora epigaea</name>
    <dbReference type="NCBI Taxonomy" id="1348612"/>
    <lineage>
        <taxon>Eukaryota</taxon>
        <taxon>Fungi</taxon>
        <taxon>Fungi incertae sedis</taxon>
        <taxon>Mucoromycota</taxon>
        <taxon>Glomeromycotina</taxon>
        <taxon>Glomeromycetes</taxon>
        <taxon>Diversisporales</taxon>
        <taxon>Diversisporaceae</taxon>
        <taxon>Diversispora</taxon>
    </lineage>
</organism>
<comment type="caution">
    <text evidence="1">The sequence shown here is derived from an EMBL/GenBank/DDBJ whole genome shotgun (WGS) entry which is preliminary data.</text>
</comment>
<sequence>MKLMQAIDKANGYIFGGLTQAIGGNSTYCDIMDVQERWLDHKDLWDEFEQQEENQMNE</sequence>
<keyword evidence="2" id="KW-1185">Reference proteome</keyword>
<evidence type="ECO:0000313" key="2">
    <source>
        <dbReference type="Proteomes" id="UP000266861"/>
    </source>
</evidence>
<dbReference type="EMBL" id="PQFF01000210">
    <property type="protein sequence ID" value="RHZ74164.1"/>
    <property type="molecule type" value="Genomic_DNA"/>
</dbReference>
<dbReference type="OrthoDB" id="5839at2759"/>
<dbReference type="AlphaFoldDB" id="A0A397ILV5"/>
<evidence type="ECO:0000313" key="1">
    <source>
        <dbReference type="EMBL" id="RHZ74164.1"/>
    </source>
</evidence>
<gene>
    <name evidence="1" type="ORF">Glove_227g148</name>
</gene>
<name>A0A397ILV5_9GLOM</name>
<proteinExistence type="predicted"/>
<dbReference type="Proteomes" id="UP000266861">
    <property type="component" value="Unassembled WGS sequence"/>
</dbReference>
<protein>
    <submittedName>
        <fullName evidence="1">Uncharacterized protein</fullName>
    </submittedName>
</protein>
<reference evidence="1 2" key="1">
    <citation type="submission" date="2018-08" db="EMBL/GenBank/DDBJ databases">
        <title>Genome and evolution of the arbuscular mycorrhizal fungus Diversispora epigaea (formerly Glomus versiforme) and its bacterial endosymbionts.</title>
        <authorList>
            <person name="Sun X."/>
            <person name="Fei Z."/>
            <person name="Harrison M."/>
        </authorList>
    </citation>
    <scope>NUCLEOTIDE SEQUENCE [LARGE SCALE GENOMIC DNA]</scope>
    <source>
        <strain evidence="1 2">IT104</strain>
    </source>
</reference>
<accession>A0A397ILV5</accession>